<feature type="domain" description="Putative auto-transporter adhesin head GIN" evidence="2">
    <location>
        <begin position="32"/>
        <end position="209"/>
    </location>
</feature>
<dbReference type="OrthoDB" id="704821at2"/>
<proteinExistence type="predicted"/>
<evidence type="ECO:0000313" key="3">
    <source>
        <dbReference type="EMBL" id="TDS13021.1"/>
    </source>
</evidence>
<keyword evidence="4" id="KW-1185">Reference proteome</keyword>
<name>A0A4R7CZ35_9SPHI</name>
<keyword evidence="1" id="KW-0732">Signal</keyword>
<dbReference type="PROSITE" id="PS51257">
    <property type="entry name" value="PROKAR_LIPOPROTEIN"/>
    <property type="match status" value="1"/>
</dbReference>
<dbReference type="EMBL" id="SNZV01000005">
    <property type="protein sequence ID" value="TDS13021.1"/>
    <property type="molecule type" value="Genomic_DNA"/>
</dbReference>
<dbReference type="AlphaFoldDB" id="A0A4R7CZ35"/>
<evidence type="ECO:0000256" key="1">
    <source>
        <dbReference type="SAM" id="SignalP"/>
    </source>
</evidence>
<dbReference type="Pfam" id="PF10988">
    <property type="entry name" value="DUF2807"/>
    <property type="match status" value="1"/>
</dbReference>
<organism evidence="3 4">
    <name type="scientific">Sphingobacterium paludis</name>
    <dbReference type="NCBI Taxonomy" id="1476465"/>
    <lineage>
        <taxon>Bacteria</taxon>
        <taxon>Pseudomonadati</taxon>
        <taxon>Bacteroidota</taxon>
        <taxon>Sphingobacteriia</taxon>
        <taxon>Sphingobacteriales</taxon>
        <taxon>Sphingobacteriaceae</taxon>
        <taxon>Sphingobacterium</taxon>
    </lineage>
</organism>
<reference evidence="3 4" key="1">
    <citation type="submission" date="2019-03" db="EMBL/GenBank/DDBJ databases">
        <title>Genomic Encyclopedia of Type Strains, Phase III (KMG-III): the genomes of soil and plant-associated and newly described type strains.</title>
        <authorList>
            <person name="Whitman W."/>
        </authorList>
    </citation>
    <scope>NUCLEOTIDE SEQUENCE [LARGE SCALE GENOMIC DNA]</scope>
    <source>
        <strain evidence="3 4">CGMCC 1.12801</strain>
    </source>
</reference>
<evidence type="ECO:0000259" key="2">
    <source>
        <dbReference type="Pfam" id="PF10988"/>
    </source>
</evidence>
<dbReference type="InterPro" id="IPR021255">
    <property type="entry name" value="DUF2807"/>
</dbReference>
<dbReference type="Proteomes" id="UP000294752">
    <property type="component" value="Unassembled WGS sequence"/>
</dbReference>
<accession>A0A4R7CZ35</accession>
<feature type="signal peptide" evidence="1">
    <location>
        <begin position="1"/>
        <end position="21"/>
    </location>
</feature>
<gene>
    <name evidence="3" type="ORF">B0I21_105153</name>
</gene>
<evidence type="ECO:0000313" key="4">
    <source>
        <dbReference type="Proteomes" id="UP000294752"/>
    </source>
</evidence>
<sequence>MMRATCLVLAVLMGCTADLIAQTKVDIGHVVELHVTDKLNVVLVPSDENSVLVDGDLKDKVEVTQQDGKLRIKMASGYPLKGANTFVRVHSPSIYSFTVQKGAVVQTEEGSIEQDSILVWANEGGKLDLAVNVKRVEVNSTTGSSVTLRGDTESQNIILTFGGNYYAEKLNSKKAFARTNGGGVCDVRASVSADVQTRAGGYINVYGNPTERKQKRLAGGKITFMTK</sequence>
<protein>
    <submittedName>
        <fullName evidence="3">Putative autotransporter adhesin-like protein</fullName>
    </submittedName>
</protein>
<comment type="caution">
    <text evidence="3">The sequence shown here is derived from an EMBL/GenBank/DDBJ whole genome shotgun (WGS) entry which is preliminary data.</text>
</comment>
<feature type="chain" id="PRO_5020397846" evidence="1">
    <location>
        <begin position="22"/>
        <end position="227"/>
    </location>
</feature>
<dbReference type="Gene3D" id="2.160.20.120">
    <property type="match status" value="1"/>
</dbReference>
<dbReference type="RefSeq" id="WP_133640530.1">
    <property type="nucleotide sequence ID" value="NZ_SNZV01000005.1"/>
</dbReference>